<name>A0A0R1RDG7_9LACO</name>
<dbReference type="GO" id="GO:0043138">
    <property type="term" value="F:3'-5' DNA helicase activity"/>
    <property type="evidence" value="ECO:0007669"/>
    <property type="project" value="TreeGrafter"/>
</dbReference>
<dbReference type="EMBL" id="AZFF01000007">
    <property type="protein sequence ID" value="KRL55023.1"/>
    <property type="molecule type" value="Genomic_DNA"/>
</dbReference>
<dbReference type="PANTHER" id="PTHR11070:SF17">
    <property type="entry name" value="DNA HELICASE IV"/>
    <property type="match status" value="1"/>
</dbReference>
<accession>A0A0R1RDG7</accession>
<organism evidence="7 8">
    <name type="scientific">Furfurilactobacillus rossiae DSM 15814</name>
    <dbReference type="NCBI Taxonomy" id="1114972"/>
    <lineage>
        <taxon>Bacteria</taxon>
        <taxon>Bacillati</taxon>
        <taxon>Bacillota</taxon>
        <taxon>Bacilli</taxon>
        <taxon>Lactobacillales</taxon>
        <taxon>Lactobacillaceae</taxon>
        <taxon>Furfurilactobacillus</taxon>
    </lineage>
</organism>
<keyword evidence="4 5" id="KW-0067">ATP-binding</keyword>
<dbReference type="InterPro" id="IPR048228">
    <property type="entry name" value="HelD_bacillota"/>
</dbReference>
<dbReference type="GO" id="GO:0003677">
    <property type="term" value="F:DNA binding"/>
    <property type="evidence" value="ECO:0007669"/>
    <property type="project" value="InterPro"/>
</dbReference>
<evidence type="ECO:0000313" key="8">
    <source>
        <dbReference type="Proteomes" id="UP000051999"/>
    </source>
</evidence>
<keyword evidence="2 5" id="KW-0378">Hydrolase</keyword>
<dbReference type="Gene3D" id="3.40.50.300">
    <property type="entry name" value="P-loop containing nucleotide triphosphate hydrolases"/>
    <property type="match status" value="3"/>
</dbReference>
<sequence>MNRLVTDHTEANYLNNEERQHEQQRVDQVMDEINRQLVDNQQQFERAHHETSAIQKNYAENASVNTFEVDDAMETNAQLQQQRQLVYLAVTNEATIRQQLDNLKQLKESPYFGRIDIQDAGESKPESLYIGTFSLTNEAQDFVVYDWRAPISSIYYNGTLGKVAYTTPAGKQTTDLKKKRQFTIKDGEIKNMFDTNETVGDEMLQAVLGQQNDEVMQNIVATIQKEQNDIIRDTRSDLLVVQGVAGSGKTSAILQRIAFLLYHSRNGGESELQADQMILFSPNRLFSHYISEVLPSLGERNMRQVTLDDFLTQRLQGLNVQTLFERYESDADDTNPMFRDVRDYLESTAFVKAVTAYCKHVPTQDIRFNDILLDGSLFFTKEAIAAIYAEQPETMSTTGKILATKNRLIKKLKRRIRTDAKDDWVAEELDNLDTEHYHDLLGERVGRFKELDDEVAFASREIVRKRYEPVYDALFNNYFLDVYRQYDHFLQTVTPAHVDPDHWDMHEQDFDTNIEYHRISLDDAVPLLYLRDLITGGGQNRSIAYLFIDEMQDYSMTQMCYFRHAFPKAKFTLLGDSEQALFNRMQRPQELLDNLAQAFNAKRPNLITLSRSYRSTLPITNFAKGLLPDGDQIQAFNRPGDLPRILLRYNEQDAISATKELVQTELDTYGTVAILTKDVTTAQQVYRELHRDFPITLLNDMDRTLPKGVIVLPVYLAKGLEFDSVIAYDVSISNYPTDDAIGILYTIASRAMHHLSLVTIGEASPVISHVSPELLSIEHEL</sequence>
<evidence type="ECO:0000256" key="1">
    <source>
        <dbReference type="ARBA" id="ARBA00022741"/>
    </source>
</evidence>
<evidence type="ECO:0000256" key="2">
    <source>
        <dbReference type="ARBA" id="ARBA00022801"/>
    </source>
</evidence>
<dbReference type="InterPro" id="IPR014016">
    <property type="entry name" value="UvrD-like_ATP-bd"/>
</dbReference>
<comment type="caution">
    <text evidence="7">The sequence shown here is derived from an EMBL/GenBank/DDBJ whole genome shotgun (WGS) entry which is preliminary data.</text>
</comment>
<dbReference type="InterPro" id="IPR027417">
    <property type="entry name" value="P-loop_NTPase"/>
</dbReference>
<dbReference type="Pfam" id="PF13538">
    <property type="entry name" value="UvrD_C_2"/>
    <property type="match status" value="1"/>
</dbReference>
<proteinExistence type="predicted"/>
<dbReference type="STRING" id="1114972.FD35_GL002476"/>
<dbReference type="GO" id="GO:0005524">
    <property type="term" value="F:ATP binding"/>
    <property type="evidence" value="ECO:0007669"/>
    <property type="project" value="UniProtKB-UniRule"/>
</dbReference>
<dbReference type="NCBIfam" id="NF041464">
    <property type="entry name" value="HelD_BACSU"/>
    <property type="match status" value="1"/>
</dbReference>
<gene>
    <name evidence="7" type="ORF">FD35_GL002476</name>
</gene>
<keyword evidence="3 5" id="KW-0347">Helicase</keyword>
<evidence type="ECO:0000256" key="4">
    <source>
        <dbReference type="ARBA" id="ARBA00022840"/>
    </source>
</evidence>
<reference evidence="7 8" key="1">
    <citation type="journal article" date="2015" name="Genome Announc.">
        <title>Expanding the biotechnology potential of lactobacilli through comparative genomics of 213 strains and associated genera.</title>
        <authorList>
            <person name="Sun Z."/>
            <person name="Harris H.M."/>
            <person name="McCann A."/>
            <person name="Guo C."/>
            <person name="Argimon S."/>
            <person name="Zhang W."/>
            <person name="Yang X."/>
            <person name="Jeffery I.B."/>
            <person name="Cooney J.C."/>
            <person name="Kagawa T.F."/>
            <person name="Liu W."/>
            <person name="Song Y."/>
            <person name="Salvetti E."/>
            <person name="Wrobel A."/>
            <person name="Rasinkangas P."/>
            <person name="Parkhill J."/>
            <person name="Rea M.C."/>
            <person name="O'Sullivan O."/>
            <person name="Ritari J."/>
            <person name="Douillard F.P."/>
            <person name="Paul Ross R."/>
            <person name="Yang R."/>
            <person name="Briner A.E."/>
            <person name="Felis G.E."/>
            <person name="de Vos W.M."/>
            <person name="Barrangou R."/>
            <person name="Klaenhammer T.R."/>
            <person name="Caufield P.W."/>
            <person name="Cui Y."/>
            <person name="Zhang H."/>
            <person name="O'Toole P.W."/>
        </authorList>
    </citation>
    <scope>NUCLEOTIDE SEQUENCE [LARGE SCALE GENOMIC DNA]</scope>
    <source>
        <strain evidence="7 8">DSM 15814</strain>
    </source>
</reference>
<evidence type="ECO:0000313" key="7">
    <source>
        <dbReference type="EMBL" id="KRL55023.1"/>
    </source>
</evidence>
<dbReference type="AlphaFoldDB" id="A0A0R1RDG7"/>
<keyword evidence="8" id="KW-1185">Reference proteome</keyword>
<dbReference type="GO" id="GO:0005829">
    <property type="term" value="C:cytosol"/>
    <property type="evidence" value="ECO:0007669"/>
    <property type="project" value="TreeGrafter"/>
</dbReference>
<protein>
    <submittedName>
        <fullName evidence="7">Dna helicase</fullName>
    </submittedName>
</protein>
<dbReference type="PATRIC" id="fig|1114972.6.peg.2540"/>
<dbReference type="GO" id="GO:0000725">
    <property type="term" value="P:recombinational repair"/>
    <property type="evidence" value="ECO:0007669"/>
    <property type="project" value="TreeGrafter"/>
</dbReference>
<dbReference type="PANTHER" id="PTHR11070">
    <property type="entry name" value="UVRD / RECB / PCRA DNA HELICASE FAMILY MEMBER"/>
    <property type="match status" value="1"/>
</dbReference>
<dbReference type="PROSITE" id="PS51198">
    <property type="entry name" value="UVRD_HELICASE_ATP_BIND"/>
    <property type="match status" value="1"/>
</dbReference>
<evidence type="ECO:0000259" key="6">
    <source>
        <dbReference type="PROSITE" id="PS51198"/>
    </source>
</evidence>
<evidence type="ECO:0000256" key="3">
    <source>
        <dbReference type="ARBA" id="ARBA00022806"/>
    </source>
</evidence>
<keyword evidence="1 5" id="KW-0547">Nucleotide-binding</keyword>
<dbReference type="InterPro" id="IPR000212">
    <property type="entry name" value="DNA_helicase_UvrD/REP"/>
</dbReference>
<dbReference type="eggNOG" id="COG3973">
    <property type="taxonomic scope" value="Bacteria"/>
</dbReference>
<dbReference type="Proteomes" id="UP000051999">
    <property type="component" value="Unassembled WGS sequence"/>
</dbReference>
<evidence type="ECO:0000256" key="5">
    <source>
        <dbReference type="PROSITE-ProRule" id="PRU00560"/>
    </source>
</evidence>
<feature type="binding site" evidence="5">
    <location>
        <begin position="243"/>
        <end position="250"/>
    </location>
    <ligand>
        <name>ATP</name>
        <dbReference type="ChEBI" id="CHEBI:30616"/>
    </ligand>
</feature>
<dbReference type="GO" id="GO:0016787">
    <property type="term" value="F:hydrolase activity"/>
    <property type="evidence" value="ECO:0007669"/>
    <property type="project" value="UniProtKB-UniRule"/>
</dbReference>
<dbReference type="OrthoDB" id="9787585at2"/>
<dbReference type="InterPro" id="IPR027785">
    <property type="entry name" value="UvrD-like_helicase_C"/>
</dbReference>
<dbReference type="SUPFAM" id="SSF52540">
    <property type="entry name" value="P-loop containing nucleoside triphosphate hydrolases"/>
    <property type="match status" value="1"/>
</dbReference>
<dbReference type="RefSeq" id="WP_017260536.1">
    <property type="nucleotide sequence ID" value="NZ_AUAW01000007.1"/>
</dbReference>
<feature type="domain" description="UvrD-like helicase ATP-binding" evidence="6">
    <location>
        <begin position="222"/>
        <end position="616"/>
    </location>
</feature>